<proteinExistence type="predicted"/>
<dbReference type="AlphaFoldDB" id="A0A392N7W8"/>
<dbReference type="Proteomes" id="UP000265520">
    <property type="component" value="Unassembled WGS sequence"/>
</dbReference>
<dbReference type="EMBL" id="LXQA010029414">
    <property type="protein sequence ID" value="MCH95279.1"/>
    <property type="molecule type" value="Genomic_DNA"/>
</dbReference>
<comment type="caution">
    <text evidence="2">The sequence shown here is derived from an EMBL/GenBank/DDBJ whole genome shotgun (WGS) entry which is preliminary data.</text>
</comment>
<evidence type="ECO:0000313" key="2">
    <source>
        <dbReference type="EMBL" id="MCH95279.1"/>
    </source>
</evidence>
<evidence type="ECO:0000313" key="3">
    <source>
        <dbReference type="Proteomes" id="UP000265520"/>
    </source>
</evidence>
<protein>
    <submittedName>
        <fullName evidence="2">Uncharacterized protein</fullName>
    </submittedName>
</protein>
<name>A0A392N7W8_9FABA</name>
<evidence type="ECO:0000256" key="1">
    <source>
        <dbReference type="SAM" id="MobiDB-lite"/>
    </source>
</evidence>
<feature type="region of interest" description="Disordered" evidence="1">
    <location>
        <begin position="29"/>
        <end position="49"/>
    </location>
</feature>
<feature type="non-terminal residue" evidence="2">
    <location>
        <position position="1"/>
    </location>
</feature>
<organism evidence="2 3">
    <name type="scientific">Trifolium medium</name>
    <dbReference type="NCBI Taxonomy" id="97028"/>
    <lineage>
        <taxon>Eukaryota</taxon>
        <taxon>Viridiplantae</taxon>
        <taxon>Streptophyta</taxon>
        <taxon>Embryophyta</taxon>
        <taxon>Tracheophyta</taxon>
        <taxon>Spermatophyta</taxon>
        <taxon>Magnoliopsida</taxon>
        <taxon>eudicotyledons</taxon>
        <taxon>Gunneridae</taxon>
        <taxon>Pentapetalae</taxon>
        <taxon>rosids</taxon>
        <taxon>fabids</taxon>
        <taxon>Fabales</taxon>
        <taxon>Fabaceae</taxon>
        <taxon>Papilionoideae</taxon>
        <taxon>50 kb inversion clade</taxon>
        <taxon>NPAAA clade</taxon>
        <taxon>Hologalegina</taxon>
        <taxon>IRL clade</taxon>
        <taxon>Trifolieae</taxon>
        <taxon>Trifolium</taxon>
    </lineage>
</organism>
<reference evidence="2 3" key="1">
    <citation type="journal article" date="2018" name="Front. Plant Sci.">
        <title>Red Clover (Trifolium pratense) and Zigzag Clover (T. medium) - A Picture of Genomic Similarities and Differences.</title>
        <authorList>
            <person name="Dluhosova J."/>
            <person name="Istvanek J."/>
            <person name="Nedelnik J."/>
            <person name="Repkova J."/>
        </authorList>
    </citation>
    <scope>NUCLEOTIDE SEQUENCE [LARGE SCALE GENOMIC DNA]</scope>
    <source>
        <strain evidence="3">cv. 10/8</strain>
        <tissue evidence="2">Leaf</tissue>
    </source>
</reference>
<accession>A0A392N7W8</accession>
<sequence>DLWWSRSSRKGGGSKDFVVCKVVAGAVAPLPGTGGGGGPVEARPDSSCS</sequence>
<keyword evidence="3" id="KW-1185">Reference proteome</keyword>